<organism evidence="6 7">
    <name type="scientific">Koleobacter methoxysyntrophicus</name>
    <dbReference type="NCBI Taxonomy" id="2751313"/>
    <lineage>
        <taxon>Bacteria</taxon>
        <taxon>Bacillati</taxon>
        <taxon>Bacillota</taxon>
        <taxon>Clostridia</taxon>
        <taxon>Koleobacterales</taxon>
        <taxon>Koleobacteraceae</taxon>
        <taxon>Koleobacter</taxon>
    </lineage>
</organism>
<accession>A0A8A0RK43</accession>
<dbReference type="GO" id="GO:0051607">
    <property type="term" value="P:defense response to virus"/>
    <property type="evidence" value="ECO:0007669"/>
    <property type="project" value="UniProtKB-KW"/>
</dbReference>
<dbReference type="Pfam" id="PF17953">
    <property type="entry name" value="Csm4_C"/>
    <property type="match status" value="1"/>
</dbReference>
<keyword evidence="3" id="KW-0694">RNA-binding</keyword>
<sequence length="343" mass="38546">MKNYIIKLKFTSPVRFGPDRAGAGLTLGNETCHSDTFFSALCIEWLKIFGEAEMNEMVRWAEAGHFILSSLLPWKGQELFLPKPVLFLEKSNTRKNEPAYGKTLKKLKWIPASAFDSYIRFLKEGGELPFSQEGNKAWSEVLIARAAIARDKETMPYVISAYRFPFGEAERHHQPKEPLPETGLYFILKIDSEELMDKLMIVLESLGLTGIGGKKTTGLGRFELAEEPIEFDSNSGLYDSDTALGKMLDRTGEFYMSLSVVAPSEEELEAFEPQESFYTLVYRSGFVESASYWPSPIKRRPVAMFGTGSCFKAPLCGRILDLSSGGNHPVYRYGKGMYLGVKI</sequence>
<dbReference type="KEGG" id="kme:H0A61_00926"/>
<reference evidence="6" key="1">
    <citation type="submission" date="2020-07" db="EMBL/GenBank/DDBJ databases">
        <title>Koleobacter methoxysyntrophicus gen. nov., sp. nov., a novel anaerobic bacterium isolated from deep subsurface oil field and proposal of Koleobacterales ord. nov. in the phylum Firmicutes.</title>
        <authorList>
            <person name="Sakamoto S."/>
            <person name="Tamaki H."/>
        </authorList>
    </citation>
    <scope>NUCLEOTIDE SEQUENCE</scope>
    <source>
        <strain evidence="6">NRmbB1</strain>
    </source>
</reference>
<keyword evidence="4" id="KW-0051">Antiviral defense</keyword>
<comment type="similarity">
    <text evidence="1">Belongs to the CRISPR-associated Csm4 family.</text>
</comment>
<dbReference type="NCBIfam" id="TIGR01903">
    <property type="entry name" value="cas5_csm4"/>
    <property type="match status" value="1"/>
</dbReference>
<evidence type="ECO:0000256" key="2">
    <source>
        <dbReference type="ARBA" id="ARBA00016109"/>
    </source>
</evidence>
<dbReference type="RefSeq" id="WP_206708799.1">
    <property type="nucleotide sequence ID" value="NZ_CP059066.1"/>
</dbReference>
<gene>
    <name evidence="6" type="primary">csm4</name>
    <name evidence="6" type="ORF">H0A61_00926</name>
</gene>
<dbReference type="InterPro" id="IPR040932">
    <property type="entry name" value="Csm4_C"/>
</dbReference>
<dbReference type="Proteomes" id="UP000662904">
    <property type="component" value="Chromosome"/>
</dbReference>
<keyword evidence="7" id="KW-1185">Reference proteome</keyword>
<dbReference type="InterPro" id="IPR005510">
    <property type="entry name" value="Csm4"/>
</dbReference>
<protein>
    <recommendedName>
        <fullName evidence="2">CRISPR system Cms protein Csm4</fullName>
    </recommendedName>
</protein>
<evidence type="ECO:0000256" key="4">
    <source>
        <dbReference type="ARBA" id="ARBA00023118"/>
    </source>
</evidence>
<evidence type="ECO:0000256" key="1">
    <source>
        <dbReference type="ARBA" id="ARBA00005772"/>
    </source>
</evidence>
<name>A0A8A0RK43_9FIRM</name>
<evidence type="ECO:0000313" key="7">
    <source>
        <dbReference type="Proteomes" id="UP000662904"/>
    </source>
</evidence>
<dbReference type="EMBL" id="CP059066">
    <property type="protein sequence ID" value="QSQ08593.1"/>
    <property type="molecule type" value="Genomic_DNA"/>
</dbReference>
<proteinExistence type="inferred from homology"/>
<dbReference type="AlphaFoldDB" id="A0A8A0RK43"/>
<dbReference type="GO" id="GO:0003723">
    <property type="term" value="F:RNA binding"/>
    <property type="evidence" value="ECO:0007669"/>
    <property type="project" value="UniProtKB-KW"/>
</dbReference>
<feature type="domain" description="Csm4 C-terminal" evidence="5">
    <location>
        <begin position="252"/>
        <end position="341"/>
    </location>
</feature>
<evidence type="ECO:0000313" key="6">
    <source>
        <dbReference type="EMBL" id="QSQ08593.1"/>
    </source>
</evidence>
<evidence type="ECO:0000256" key="3">
    <source>
        <dbReference type="ARBA" id="ARBA00022884"/>
    </source>
</evidence>
<evidence type="ECO:0000259" key="5">
    <source>
        <dbReference type="Pfam" id="PF17953"/>
    </source>
</evidence>